<name>A0A1G6U7B2_9SPHI</name>
<dbReference type="SUPFAM" id="SSF48452">
    <property type="entry name" value="TPR-like"/>
    <property type="match status" value="1"/>
</dbReference>
<evidence type="ECO:0000313" key="5">
    <source>
        <dbReference type="EMBL" id="SDD37181.1"/>
    </source>
</evidence>
<dbReference type="Pfam" id="PF13181">
    <property type="entry name" value="TPR_8"/>
    <property type="match status" value="1"/>
</dbReference>
<dbReference type="Pfam" id="PF13174">
    <property type="entry name" value="TPR_6"/>
    <property type="match status" value="1"/>
</dbReference>
<sequence length="207" mass="23727">MEFLKQFMVFAILGLSVFEVNAQTNAALQKAFQNSYNNESKKSYTEAISDIMPFYAENNYETNLRIGWLYYLAKNYTASQNYYNRAISARPNSVEARFGLIKALSLLSSWDKVMEQYNSILKIDPQNTQANYWAGVIIYNRKQYANASKYFARVVALYPFDYDGNHMLGWALLFSGRKPEAKACFERALLIKPGDTSSTDGLNRSIK</sequence>
<dbReference type="Pfam" id="PF13432">
    <property type="entry name" value="TPR_16"/>
    <property type="match status" value="1"/>
</dbReference>
<feature type="repeat" description="TPR" evidence="3">
    <location>
        <begin position="60"/>
        <end position="93"/>
    </location>
</feature>
<evidence type="ECO:0000256" key="3">
    <source>
        <dbReference type="PROSITE-ProRule" id="PRU00339"/>
    </source>
</evidence>
<organism evidence="5 6">
    <name type="scientific">Pedobacter soli</name>
    <dbReference type="NCBI Taxonomy" id="390242"/>
    <lineage>
        <taxon>Bacteria</taxon>
        <taxon>Pseudomonadati</taxon>
        <taxon>Bacteroidota</taxon>
        <taxon>Sphingobacteriia</taxon>
        <taxon>Sphingobacteriales</taxon>
        <taxon>Sphingobacteriaceae</taxon>
        <taxon>Pedobacter</taxon>
    </lineage>
</organism>
<dbReference type="Proteomes" id="UP000199455">
    <property type="component" value="Unassembled WGS sequence"/>
</dbReference>
<dbReference type="EMBL" id="FMZH01000005">
    <property type="protein sequence ID" value="SDD37181.1"/>
    <property type="molecule type" value="Genomic_DNA"/>
</dbReference>
<dbReference type="InterPro" id="IPR019734">
    <property type="entry name" value="TPR_rpt"/>
</dbReference>
<evidence type="ECO:0000256" key="2">
    <source>
        <dbReference type="ARBA" id="ARBA00022803"/>
    </source>
</evidence>
<reference evidence="6" key="1">
    <citation type="submission" date="2016-10" db="EMBL/GenBank/DDBJ databases">
        <authorList>
            <person name="Varghese N."/>
            <person name="Submissions S."/>
        </authorList>
    </citation>
    <scope>NUCLEOTIDE SEQUENCE [LARGE SCALE GENOMIC DNA]</scope>
    <source>
        <strain evidence="6">DSM 18609</strain>
    </source>
</reference>
<dbReference type="InterPro" id="IPR011990">
    <property type="entry name" value="TPR-like_helical_dom_sf"/>
</dbReference>
<dbReference type="AlphaFoldDB" id="A0A1G6U7B2"/>
<dbReference type="Gene3D" id="1.25.40.10">
    <property type="entry name" value="Tetratricopeptide repeat domain"/>
    <property type="match status" value="1"/>
</dbReference>
<keyword evidence="2 3" id="KW-0802">TPR repeat</keyword>
<protein>
    <submittedName>
        <fullName evidence="5">Tetratricopeptide repeat-containing protein</fullName>
    </submittedName>
</protein>
<keyword evidence="6" id="KW-1185">Reference proteome</keyword>
<proteinExistence type="predicted"/>
<evidence type="ECO:0000256" key="1">
    <source>
        <dbReference type="ARBA" id="ARBA00022737"/>
    </source>
</evidence>
<keyword evidence="1" id="KW-0677">Repeat</keyword>
<dbReference type="PROSITE" id="PS50005">
    <property type="entry name" value="TPR"/>
    <property type="match status" value="1"/>
</dbReference>
<dbReference type="RefSeq" id="WP_090769232.1">
    <property type="nucleotide sequence ID" value="NZ_FMZH01000005.1"/>
</dbReference>
<dbReference type="InterPro" id="IPR051685">
    <property type="entry name" value="Ycf3/AcsC/BcsC/TPR_MFPF"/>
</dbReference>
<dbReference type="SMART" id="SM00028">
    <property type="entry name" value="TPR"/>
    <property type="match status" value="4"/>
</dbReference>
<evidence type="ECO:0000313" key="6">
    <source>
        <dbReference type="Proteomes" id="UP000199455"/>
    </source>
</evidence>
<dbReference type="STRING" id="390242.SAMN04488024_105258"/>
<dbReference type="PANTHER" id="PTHR44943:SF4">
    <property type="entry name" value="TPR REPEAT-CONTAINING PROTEIN MJ0798"/>
    <property type="match status" value="1"/>
</dbReference>
<accession>A0A1G6U7B2</accession>
<gene>
    <name evidence="5" type="ORF">SAMN04488024_105258</name>
</gene>
<dbReference type="PANTHER" id="PTHR44943">
    <property type="entry name" value="CELLULOSE SYNTHASE OPERON PROTEIN C"/>
    <property type="match status" value="1"/>
</dbReference>
<feature type="chain" id="PRO_5011620351" evidence="4">
    <location>
        <begin position="23"/>
        <end position="207"/>
    </location>
</feature>
<feature type="signal peptide" evidence="4">
    <location>
        <begin position="1"/>
        <end position="22"/>
    </location>
</feature>
<keyword evidence="4" id="KW-0732">Signal</keyword>
<evidence type="ECO:0000256" key="4">
    <source>
        <dbReference type="SAM" id="SignalP"/>
    </source>
</evidence>